<dbReference type="GO" id="GO:0032259">
    <property type="term" value="P:methylation"/>
    <property type="evidence" value="ECO:0007669"/>
    <property type="project" value="UniProtKB-KW"/>
</dbReference>
<feature type="domain" description="Methyltransferase" evidence="3">
    <location>
        <begin position="55"/>
        <end position="149"/>
    </location>
</feature>
<evidence type="ECO:0000313" key="4">
    <source>
        <dbReference type="EMBL" id="NGN69018.1"/>
    </source>
</evidence>
<dbReference type="InterPro" id="IPR029063">
    <property type="entry name" value="SAM-dependent_MTases_sf"/>
</dbReference>
<dbReference type="PANTHER" id="PTHR43861:SF1">
    <property type="entry name" value="TRANS-ACONITATE 2-METHYLTRANSFERASE"/>
    <property type="match status" value="1"/>
</dbReference>
<dbReference type="GO" id="GO:0008168">
    <property type="term" value="F:methyltransferase activity"/>
    <property type="evidence" value="ECO:0007669"/>
    <property type="project" value="UniProtKB-KW"/>
</dbReference>
<dbReference type="CDD" id="cd02440">
    <property type="entry name" value="AdoMet_MTases"/>
    <property type="match status" value="1"/>
</dbReference>
<dbReference type="Pfam" id="PF13649">
    <property type="entry name" value="Methyltransf_25"/>
    <property type="match status" value="1"/>
</dbReference>
<dbReference type="InterPro" id="IPR041698">
    <property type="entry name" value="Methyltransf_25"/>
</dbReference>
<name>A0A6G4UCB0_9ACTN</name>
<sequence>MRPSWMINELDYAGPEHLDPAFVEGYDRKQGWLPVLDEEIAALTRHGLGPDSTLVDFGAGSGRVPLAAAKVCRRVIATDVSPAMNAYLRDRAKEQQADNLEIVQAGFLTYEHQGEAPDVVYTRNALHQLPDFFKAVALDRIAKLLRPGGILRVHDLIYDFEPAEAEDRFATWFAGASDDPTVGYTAEDYAEHIRTEYSTFRWLFEPMLERAGFEILESSYFRSAFGTYTCRLRSDRQRNSTA</sequence>
<dbReference type="Gene3D" id="3.40.50.150">
    <property type="entry name" value="Vaccinia Virus protein VP39"/>
    <property type="match status" value="1"/>
</dbReference>
<dbReference type="Proteomes" id="UP000481583">
    <property type="component" value="Unassembled WGS sequence"/>
</dbReference>
<evidence type="ECO:0000256" key="1">
    <source>
        <dbReference type="ARBA" id="ARBA00022603"/>
    </source>
</evidence>
<evidence type="ECO:0000256" key="2">
    <source>
        <dbReference type="ARBA" id="ARBA00022679"/>
    </source>
</evidence>
<reference evidence="4 5" key="1">
    <citation type="submission" date="2020-02" db="EMBL/GenBank/DDBJ databases">
        <title>Whole-genome analyses of novel actinobacteria.</title>
        <authorList>
            <person name="Sahin N."/>
        </authorList>
    </citation>
    <scope>NUCLEOTIDE SEQUENCE [LARGE SCALE GENOMIC DNA]</scope>
    <source>
        <strain evidence="4 5">A7024</strain>
    </source>
</reference>
<evidence type="ECO:0000313" key="5">
    <source>
        <dbReference type="Proteomes" id="UP000481583"/>
    </source>
</evidence>
<dbReference type="GO" id="GO:0017000">
    <property type="term" value="P:antibiotic biosynthetic process"/>
    <property type="evidence" value="ECO:0007669"/>
    <property type="project" value="UniProtKB-ARBA"/>
</dbReference>
<dbReference type="PANTHER" id="PTHR43861">
    <property type="entry name" value="TRANS-ACONITATE 2-METHYLTRANSFERASE-RELATED"/>
    <property type="match status" value="1"/>
</dbReference>
<comment type="caution">
    <text evidence="4">The sequence shown here is derived from an EMBL/GenBank/DDBJ whole genome shotgun (WGS) entry which is preliminary data.</text>
</comment>
<evidence type="ECO:0000259" key="3">
    <source>
        <dbReference type="Pfam" id="PF13649"/>
    </source>
</evidence>
<keyword evidence="1 4" id="KW-0489">Methyltransferase</keyword>
<dbReference type="AlphaFoldDB" id="A0A6G4UCB0"/>
<organism evidence="4 5">
    <name type="scientific">Streptomyces coryli</name>
    <dbReference type="NCBI Taxonomy" id="1128680"/>
    <lineage>
        <taxon>Bacteria</taxon>
        <taxon>Bacillati</taxon>
        <taxon>Actinomycetota</taxon>
        <taxon>Actinomycetes</taxon>
        <taxon>Kitasatosporales</taxon>
        <taxon>Streptomycetaceae</taxon>
        <taxon>Streptomyces</taxon>
    </lineage>
</organism>
<dbReference type="EMBL" id="JAAKZV010000250">
    <property type="protein sequence ID" value="NGN69018.1"/>
    <property type="molecule type" value="Genomic_DNA"/>
</dbReference>
<keyword evidence="5" id="KW-1185">Reference proteome</keyword>
<accession>A0A6G4UCB0</accession>
<dbReference type="SUPFAM" id="SSF53335">
    <property type="entry name" value="S-adenosyl-L-methionine-dependent methyltransferases"/>
    <property type="match status" value="1"/>
</dbReference>
<proteinExistence type="predicted"/>
<protein>
    <submittedName>
        <fullName evidence="4">Class I SAM-dependent methyltransferase</fullName>
    </submittedName>
</protein>
<dbReference type="RefSeq" id="WP_165243541.1">
    <property type="nucleotide sequence ID" value="NZ_JAAKZV010000250.1"/>
</dbReference>
<keyword evidence="2 4" id="KW-0808">Transferase</keyword>
<gene>
    <name evidence="4" type="ORF">G5C51_34660</name>
</gene>